<name>A0A7C3SN31_9BACT</name>
<dbReference type="AlphaFoldDB" id="A0A7C3SN31"/>
<accession>A0A7C3SN31</accession>
<sequence length="248" mass="28606">MEKIKSLIENPETHCLTLDYILNEYLPQWLTWEPETLWTTIKKTFGVTEIPLNNKTEINALKTLYTTEAGWTDWDIFDDLVQGLQGYPPDFAIAYKPELSDLYIAVNIMNKIRQHLFSEEVTGFIAASCLDEGILFVPPPLDFVQPKLEMSDYRCTNCGYAEVYDGSPCDNCGAPPSALIRIPRYFDWHEVEKKWNDLKANGFKESDLEAIFSGDSLIDYHIIKLVNAIKLMEENEQRFMNEKTTVIK</sequence>
<reference evidence="1" key="1">
    <citation type="journal article" date="2020" name="mSystems">
        <title>Genome- and Community-Level Interaction Insights into Carbon Utilization and Element Cycling Functions of Hydrothermarchaeota in Hydrothermal Sediment.</title>
        <authorList>
            <person name="Zhou Z."/>
            <person name="Liu Y."/>
            <person name="Xu W."/>
            <person name="Pan J."/>
            <person name="Luo Z.H."/>
            <person name="Li M."/>
        </authorList>
    </citation>
    <scope>NUCLEOTIDE SEQUENCE [LARGE SCALE GENOMIC DNA]</scope>
    <source>
        <strain evidence="1">SpSt-751</strain>
    </source>
</reference>
<organism evidence="1">
    <name type="scientific">Dictyoglomus turgidum</name>
    <dbReference type="NCBI Taxonomy" id="513050"/>
    <lineage>
        <taxon>Bacteria</taxon>
        <taxon>Pseudomonadati</taxon>
        <taxon>Dictyoglomota</taxon>
        <taxon>Dictyoglomia</taxon>
        <taxon>Dictyoglomales</taxon>
        <taxon>Dictyoglomaceae</taxon>
        <taxon>Dictyoglomus</taxon>
    </lineage>
</organism>
<protein>
    <submittedName>
        <fullName evidence="1">Uncharacterized protein</fullName>
    </submittedName>
</protein>
<gene>
    <name evidence="1" type="ORF">ENV35_03575</name>
</gene>
<proteinExistence type="predicted"/>
<evidence type="ECO:0000313" key="1">
    <source>
        <dbReference type="EMBL" id="HGB30938.1"/>
    </source>
</evidence>
<dbReference type="EMBL" id="DTGA01000091">
    <property type="protein sequence ID" value="HGB30938.1"/>
    <property type="molecule type" value="Genomic_DNA"/>
</dbReference>
<comment type="caution">
    <text evidence="1">The sequence shown here is derived from an EMBL/GenBank/DDBJ whole genome shotgun (WGS) entry which is preliminary data.</text>
</comment>